<accession>A0ABT6F6V4</accession>
<proteinExistence type="predicted"/>
<organism evidence="2 3">
    <name type="scientific">Paludisphaera mucosa</name>
    <dbReference type="NCBI Taxonomy" id="3030827"/>
    <lineage>
        <taxon>Bacteria</taxon>
        <taxon>Pseudomonadati</taxon>
        <taxon>Planctomycetota</taxon>
        <taxon>Planctomycetia</taxon>
        <taxon>Isosphaerales</taxon>
        <taxon>Isosphaeraceae</taxon>
        <taxon>Paludisphaera</taxon>
    </lineage>
</organism>
<dbReference type="RefSeq" id="WP_277859665.1">
    <property type="nucleotide sequence ID" value="NZ_JARRAG010000001.1"/>
</dbReference>
<feature type="region of interest" description="Disordered" evidence="1">
    <location>
        <begin position="345"/>
        <end position="385"/>
    </location>
</feature>
<protein>
    <submittedName>
        <fullName evidence="2">Uncharacterized protein</fullName>
    </submittedName>
</protein>
<evidence type="ECO:0000313" key="3">
    <source>
        <dbReference type="Proteomes" id="UP001216907"/>
    </source>
</evidence>
<evidence type="ECO:0000256" key="1">
    <source>
        <dbReference type="SAM" id="MobiDB-lite"/>
    </source>
</evidence>
<reference evidence="2 3" key="1">
    <citation type="submission" date="2023-03" db="EMBL/GenBank/DDBJ databases">
        <title>Paludisphaera mucosa sp. nov. a novel planctomycete from northern fen.</title>
        <authorList>
            <person name="Ivanova A."/>
        </authorList>
    </citation>
    <scope>NUCLEOTIDE SEQUENCE [LARGE SCALE GENOMIC DNA]</scope>
    <source>
        <strain evidence="2 3">Pla2</strain>
    </source>
</reference>
<evidence type="ECO:0000313" key="2">
    <source>
        <dbReference type="EMBL" id="MDG3003312.1"/>
    </source>
</evidence>
<sequence>MMKRSIPTFVGLAIALSFSATETRAQFGYGMYPGGYGGYGWGGWGGGGGQSYAGSVAQGLGMFNIGAGIYNEKTAVANSINTDTTMRWNQYVYEAQKEATRQYYGRRDANIAKNKEAFNSQMDRINNNPSARDVERGDALNAILDQLSDPRIPPSALRTVDAPIDAKLVRQIPFVSASEAISISLEAIRDASKWPARLRDPRLEPEQKDFEKLVVQARKEDEEGEIAPETLTQLRGVAKRIKDKVSEMPLANRREDIDAMNFAKTIVAMTRLLDKPQVEQVLDELRKIDKTNLSNVLGFMHTFNLRFGPATTPDQRTAYSELFPAMDGVRDKLLAELKLPETTPSYKAQPHDFFSAMGDDDIEGKKKAAPAPAAGATPPPPTPKP</sequence>
<dbReference type="EMBL" id="JARRAG010000001">
    <property type="protein sequence ID" value="MDG3003312.1"/>
    <property type="molecule type" value="Genomic_DNA"/>
</dbReference>
<dbReference type="Proteomes" id="UP001216907">
    <property type="component" value="Unassembled WGS sequence"/>
</dbReference>
<keyword evidence="3" id="KW-1185">Reference proteome</keyword>
<gene>
    <name evidence="2" type="ORF">PZE19_06005</name>
</gene>
<name>A0ABT6F6V4_9BACT</name>
<comment type="caution">
    <text evidence="2">The sequence shown here is derived from an EMBL/GenBank/DDBJ whole genome shotgun (WGS) entry which is preliminary data.</text>
</comment>